<evidence type="ECO:0000259" key="5">
    <source>
        <dbReference type="PROSITE" id="PS50865"/>
    </source>
</evidence>
<dbReference type="Proteomes" id="UP000789595">
    <property type="component" value="Unassembled WGS sequence"/>
</dbReference>
<name>A0A8J2SWV4_9STRA</name>
<dbReference type="Gene3D" id="3.30.40.10">
    <property type="entry name" value="Zinc/RING finger domain, C3HC4 (zinc finger)"/>
    <property type="match status" value="1"/>
</dbReference>
<dbReference type="Gene3D" id="1.25.40.10">
    <property type="entry name" value="Tetratricopeptide repeat domain"/>
    <property type="match status" value="1"/>
</dbReference>
<dbReference type="GO" id="GO:0008270">
    <property type="term" value="F:zinc ion binding"/>
    <property type="evidence" value="ECO:0007669"/>
    <property type="project" value="UniProtKB-KW"/>
</dbReference>
<evidence type="ECO:0000313" key="7">
    <source>
        <dbReference type="Proteomes" id="UP000789595"/>
    </source>
</evidence>
<dbReference type="Pfam" id="PF13374">
    <property type="entry name" value="TPR_10"/>
    <property type="match status" value="1"/>
</dbReference>
<reference evidence="6" key="1">
    <citation type="submission" date="2021-11" db="EMBL/GenBank/DDBJ databases">
        <authorList>
            <consortium name="Genoscope - CEA"/>
            <person name="William W."/>
        </authorList>
    </citation>
    <scope>NUCLEOTIDE SEQUENCE</scope>
</reference>
<accession>A0A8J2SWV4</accession>
<evidence type="ECO:0000256" key="4">
    <source>
        <dbReference type="PROSITE-ProRule" id="PRU00134"/>
    </source>
</evidence>
<dbReference type="AlphaFoldDB" id="A0A8J2SWV4"/>
<comment type="caution">
    <text evidence="6">The sequence shown here is derived from an EMBL/GenBank/DDBJ whole genome shotgun (WGS) entry which is preliminary data.</text>
</comment>
<evidence type="ECO:0000313" key="6">
    <source>
        <dbReference type="EMBL" id="CAH0379057.1"/>
    </source>
</evidence>
<keyword evidence="1" id="KW-0479">Metal-binding</keyword>
<keyword evidence="2 4" id="KW-0863">Zinc-finger</keyword>
<dbReference type="InterPro" id="IPR011990">
    <property type="entry name" value="TPR-like_helical_dom_sf"/>
</dbReference>
<evidence type="ECO:0000256" key="1">
    <source>
        <dbReference type="ARBA" id="ARBA00022723"/>
    </source>
</evidence>
<dbReference type="EMBL" id="CAKKNE010000006">
    <property type="protein sequence ID" value="CAH0379057.1"/>
    <property type="molecule type" value="Genomic_DNA"/>
</dbReference>
<dbReference type="InterPro" id="IPR002893">
    <property type="entry name" value="Znf_MYND"/>
</dbReference>
<dbReference type="PROSITE" id="PS50865">
    <property type="entry name" value="ZF_MYND_2"/>
    <property type="match status" value="1"/>
</dbReference>
<dbReference type="InterPro" id="IPR013083">
    <property type="entry name" value="Znf_RING/FYVE/PHD"/>
</dbReference>
<dbReference type="Pfam" id="PF01753">
    <property type="entry name" value="zf-MYND"/>
    <property type="match status" value="1"/>
</dbReference>
<dbReference type="SUPFAM" id="SSF48452">
    <property type="entry name" value="TPR-like"/>
    <property type="match status" value="1"/>
</dbReference>
<protein>
    <recommendedName>
        <fullName evidence="5">MYND-type domain-containing protein</fullName>
    </recommendedName>
</protein>
<organism evidence="6 7">
    <name type="scientific">Pelagomonas calceolata</name>
    <dbReference type="NCBI Taxonomy" id="35677"/>
    <lineage>
        <taxon>Eukaryota</taxon>
        <taxon>Sar</taxon>
        <taxon>Stramenopiles</taxon>
        <taxon>Ochrophyta</taxon>
        <taxon>Pelagophyceae</taxon>
        <taxon>Pelagomonadales</taxon>
        <taxon>Pelagomonadaceae</taxon>
        <taxon>Pelagomonas</taxon>
    </lineage>
</organism>
<gene>
    <name evidence="6" type="ORF">PECAL_6P06580</name>
</gene>
<evidence type="ECO:0000256" key="2">
    <source>
        <dbReference type="ARBA" id="ARBA00022771"/>
    </source>
</evidence>
<keyword evidence="7" id="KW-1185">Reference proteome</keyword>
<dbReference type="SUPFAM" id="SSF144232">
    <property type="entry name" value="HIT/MYND zinc finger-like"/>
    <property type="match status" value="1"/>
</dbReference>
<proteinExistence type="predicted"/>
<sequence length="378" mass="42144">MILTQCAVCATELGLTLGKKCGRCSTRYCGPECQVQHWKEGGHDKLCKLIKKAGGAERYYANNKYAEAVSVAAEACAEDTKGQTCYICTQALHWKTKEGLVRMCACRGTAGFAHVSCLAEQAKILWAEAEENNLGFKVMTERWERWHTCSLCEQRYHGVVACALGWACWKTYVGRPETGMARSLAMSLLGNGLSNAGHDEDALSVREADLVMRLRIGAPERCLLLAQSNLANTYQRLGRLDDALRLRQDAYFGTLRLDGEESRNTFLEANNYAADLRCLERFEEVKRLLRRLMPVARRVLGDNDRLTLKMSWNYATALYMDDGATVDDLREAVTTLEDTDRIARRVMGGGHPLTLDIQDCLRNVRATLAAREAPLGSA</sequence>
<keyword evidence="3" id="KW-0862">Zinc</keyword>
<dbReference type="Gene3D" id="6.10.140.2220">
    <property type="match status" value="1"/>
</dbReference>
<evidence type="ECO:0000256" key="3">
    <source>
        <dbReference type="ARBA" id="ARBA00022833"/>
    </source>
</evidence>
<feature type="domain" description="MYND-type" evidence="5">
    <location>
        <begin position="6"/>
        <end position="47"/>
    </location>
</feature>